<dbReference type="AlphaFoldDB" id="A0A6N2B246"/>
<feature type="domain" description="At2g35280-like TPR" evidence="1">
    <location>
        <begin position="40"/>
        <end position="83"/>
    </location>
</feature>
<organism evidence="2">
    <name type="scientific">Solanum chilense</name>
    <name type="common">Tomato</name>
    <name type="synonym">Lycopersicon chilense</name>
    <dbReference type="NCBI Taxonomy" id="4083"/>
    <lineage>
        <taxon>Eukaryota</taxon>
        <taxon>Viridiplantae</taxon>
        <taxon>Streptophyta</taxon>
        <taxon>Embryophyta</taxon>
        <taxon>Tracheophyta</taxon>
        <taxon>Spermatophyta</taxon>
        <taxon>Magnoliopsida</taxon>
        <taxon>eudicotyledons</taxon>
        <taxon>Gunneridae</taxon>
        <taxon>Pentapetalae</taxon>
        <taxon>asterids</taxon>
        <taxon>lamiids</taxon>
        <taxon>Solanales</taxon>
        <taxon>Solanaceae</taxon>
        <taxon>Solanoideae</taxon>
        <taxon>Solaneae</taxon>
        <taxon>Solanum</taxon>
        <taxon>Solanum subgen. Lycopersicon</taxon>
    </lineage>
</organism>
<gene>
    <name evidence="2" type="ORF">EJD97_019507</name>
</gene>
<accession>A0A6N2B246</accession>
<feature type="non-terminal residue" evidence="2">
    <location>
        <position position="88"/>
    </location>
</feature>
<reference evidence="2" key="1">
    <citation type="submission" date="2019-05" db="EMBL/GenBank/DDBJ databases">
        <title>The de novo reference genome and transcriptome assemblies of the wild tomato species Solanum chilense.</title>
        <authorList>
            <person name="Stam R."/>
            <person name="Nosenko T."/>
            <person name="Hoerger A.C."/>
            <person name="Stephan W."/>
            <person name="Seidel M.A."/>
            <person name="Kuhn J.M.M."/>
            <person name="Haberer G."/>
            <person name="Tellier A."/>
        </authorList>
    </citation>
    <scope>NUCLEOTIDE SEQUENCE</scope>
    <source>
        <tissue evidence="2">Mature leaves</tissue>
    </source>
</reference>
<name>A0A6N2B246_SOLCI</name>
<dbReference type="InterPro" id="IPR057136">
    <property type="entry name" value="At2g35280_TPR_dom"/>
</dbReference>
<proteinExistence type="predicted"/>
<evidence type="ECO:0000259" key="1">
    <source>
        <dbReference type="Pfam" id="PF23310"/>
    </source>
</evidence>
<dbReference type="EMBL" id="RXGB01005511">
    <property type="protein sequence ID" value="TMW87769.1"/>
    <property type="molecule type" value="Genomic_DNA"/>
</dbReference>
<protein>
    <recommendedName>
        <fullName evidence="1">At2g35280-like TPR domain-containing protein</fullName>
    </recommendedName>
</protein>
<evidence type="ECO:0000313" key="2">
    <source>
        <dbReference type="EMBL" id="TMW87769.1"/>
    </source>
</evidence>
<dbReference type="Pfam" id="PF23310">
    <property type="entry name" value="TPR_27"/>
    <property type="match status" value="1"/>
</dbReference>
<comment type="caution">
    <text evidence="2">The sequence shown here is derived from an EMBL/GenBank/DDBJ whole genome shotgun (WGS) entry which is preliminary data.</text>
</comment>
<sequence>MTLRKKNYIESLLRELVIVIVERVASYSLKDLLRVKLSDSNGLGMLKRAADSGHLYAGYVRAIILIIKGGESMREGTSFICNMSIPSH</sequence>